<dbReference type="HOGENOM" id="CLU_141580_0_0_0"/>
<organism evidence="1 2">
    <name type="scientific">Ilyobacter polytropus (strain ATCC 51220 / DSM 2926 / LMG 16218 / CuHBu1)</name>
    <dbReference type="NCBI Taxonomy" id="572544"/>
    <lineage>
        <taxon>Bacteria</taxon>
        <taxon>Fusobacteriati</taxon>
        <taxon>Fusobacteriota</taxon>
        <taxon>Fusobacteriia</taxon>
        <taxon>Fusobacteriales</taxon>
        <taxon>Fusobacteriaceae</taxon>
        <taxon>Ilyobacter</taxon>
    </lineage>
</organism>
<evidence type="ECO:0000313" key="2">
    <source>
        <dbReference type="Proteomes" id="UP000006875"/>
    </source>
</evidence>
<accession>E3H838</accession>
<name>E3H838_ILYPC</name>
<protein>
    <submittedName>
        <fullName evidence="1">Uncharacterized protein</fullName>
    </submittedName>
</protein>
<dbReference type="STRING" id="572544.Ilyop_1489"/>
<dbReference type="AlphaFoldDB" id="E3H838"/>
<gene>
    <name evidence="1" type="ordered locus">Ilyop_1489</name>
</gene>
<sequence length="145" mass="17206">MKGQRINPNNLNPMQMNNMSSMAGMMNTMQKIGKSKRKYTVSLDKSNKKFLSRFIDEIKKQFGSSPIPQGQGVMSFLDYLKNECEKKDKKEFKVSFEELEFLKKMLSDSLRGIEGMKFKWYQFPKKIFLNIMLKQYKYLLEELKK</sequence>
<dbReference type="Proteomes" id="UP000006875">
    <property type="component" value="Chromosome"/>
</dbReference>
<dbReference type="eggNOG" id="ENOG502ZCBC">
    <property type="taxonomic scope" value="Bacteria"/>
</dbReference>
<keyword evidence="2" id="KW-1185">Reference proteome</keyword>
<reference evidence="1 2" key="1">
    <citation type="journal article" date="2010" name="Stand. Genomic Sci.">
        <title>Complete genome sequence of Ilyobacter polytropus type strain (CuHbu1).</title>
        <authorList>
            <person name="Sikorski J."/>
            <person name="Chertkov O."/>
            <person name="Lapidus A."/>
            <person name="Nolan M."/>
            <person name="Lucas S."/>
            <person name="Del Rio T.G."/>
            <person name="Tice H."/>
            <person name="Cheng J.F."/>
            <person name="Tapia R."/>
            <person name="Han C."/>
            <person name="Goodwin L."/>
            <person name="Pitluck S."/>
            <person name="Liolios K."/>
            <person name="Ivanova N."/>
            <person name="Mavromatis K."/>
            <person name="Mikhailova N."/>
            <person name="Pati A."/>
            <person name="Chen A."/>
            <person name="Palaniappan K."/>
            <person name="Land M."/>
            <person name="Hauser L."/>
            <person name="Chang Y.J."/>
            <person name="Jeffries C.D."/>
            <person name="Brambilla E."/>
            <person name="Yasawong M."/>
            <person name="Rohde M."/>
            <person name="Pukall R."/>
            <person name="Spring S."/>
            <person name="Goker M."/>
            <person name="Woyke T."/>
            <person name="Bristow J."/>
            <person name="Eisen J.A."/>
            <person name="Markowitz V."/>
            <person name="Hugenholtz P."/>
            <person name="Kyrpides N.C."/>
            <person name="Klenk H.P."/>
        </authorList>
    </citation>
    <scope>NUCLEOTIDE SEQUENCE [LARGE SCALE GENOMIC DNA]</scope>
    <source>
        <strain evidence="2">ATCC 51220 / DSM 2926 / LMG 16218 / CuHBu1</strain>
    </source>
</reference>
<dbReference type="OrthoDB" id="88150at2"/>
<dbReference type="RefSeq" id="WP_013387936.1">
    <property type="nucleotide sequence ID" value="NC_014632.1"/>
</dbReference>
<proteinExistence type="predicted"/>
<dbReference type="KEGG" id="ipo:Ilyop_1489"/>
<evidence type="ECO:0000313" key="1">
    <source>
        <dbReference type="EMBL" id="ADO83269.1"/>
    </source>
</evidence>
<dbReference type="EMBL" id="CP002281">
    <property type="protein sequence ID" value="ADO83269.1"/>
    <property type="molecule type" value="Genomic_DNA"/>
</dbReference>